<sequence length="203" mass="21973">MNLAQFASLVGPSIATLMAIFALVVVRGTKVSEFRQKWIDDQRGDIAVVISESSKLAGTSPVSVGSMSAFDLASARIKLREKPPQTGVRWLIRKITFRSVGPEWALPIAVIDDIRGIVLGTSSNNLGDQQNELIRLARIKLKGEWERVRAGEIGYKLLLLLAALLALGPLMPLLAAMLDSFIQTGNMPSPSQMLNNSGYATGK</sequence>
<keyword evidence="1" id="KW-0812">Transmembrane</keyword>
<dbReference type="EMBL" id="FOCF01000001">
    <property type="protein sequence ID" value="SEM40837.1"/>
    <property type="molecule type" value="Genomic_DNA"/>
</dbReference>
<evidence type="ECO:0000313" key="3">
    <source>
        <dbReference type="Proteomes" id="UP000199206"/>
    </source>
</evidence>
<dbReference type="RefSeq" id="WP_139197914.1">
    <property type="nucleotide sequence ID" value="NZ_FOCF01000001.1"/>
</dbReference>
<keyword evidence="1" id="KW-1133">Transmembrane helix</keyword>
<evidence type="ECO:0000313" key="2">
    <source>
        <dbReference type="EMBL" id="SEM40837.1"/>
    </source>
</evidence>
<accession>A0A1H7Y684</accession>
<proteinExistence type="predicted"/>
<evidence type="ECO:0000256" key="1">
    <source>
        <dbReference type="SAM" id="Phobius"/>
    </source>
</evidence>
<organism evidence="2 3">
    <name type="scientific">Sphingomonas gellani</name>
    <dbReference type="NCBI Taxonomy" id="1166340"/>
    <lineage>
        <taxon>Bacteria</taxon>
        <taxon>Pseudomonadati</taxon>
        <taxon>Pseudomonadota</taxon>
        <taxon>Alphaproteobacteria</taxon>
        <taxon>Sphingomonadales</taxon>
        <taxon>Sphingomonadaceae</taxon>
        <taxon>Sphingomonas</taxon>
    </lineage>
</organism>
<dbReference type="OrthoDB" id="5919045at2"/>
<dbReference type="Proteomes" id="UP000199206">
    <property type="component" value="Unassembled WGS sequence"/>
</dbReference>
<reference evidence="3" key="1">
    <citation type="submission" date="2016-10" db="EMBL/GenBank/DDBJ databases">
        <authorList>
            <person name="Varghese N."/>
            <person name="Submissions S."/>
        </authorList>
    </citation>
    <scope>NUCLEOTIDE SEQUENCE [LARGE SCALE GENOMIC DNA]</scope>
    <source>
        <strain evidence="3">S6-262</strain>
    </source>
</reference>
<keyword evidence="1" id="KW-0472">Membrane</keyword>
<feature type="transmembrane region" description="Helical" evidence="1">
    <location>
        <begin position="157"/>
        <end position="178"/>
    </location>
</feature>
<dbReference type="STRING" id="1166340.SAMN05192583_0084"/>
<gene>
    <name evidence="2" type="ORF">SAMN05192583_0084</name>
</gene>
<keyword evidence="3" id="KW-1185">Reference proteome</keyword>
<name>A0A1H7Y684_9SPHN</name>
<dbReference type="AlphaFoldDB" id="A0A1H7Y684"/>
<protein>
    <submittedName>
        <fullName evidence="2">Uncharacterized protein</fullName>
    </submittedName>
</protein>
<feature type="transmembrane region" description="Helical" evidence="1">
    <location>
        <begin position="6"/>
        <end position="26"/>
    </location>
</feature>